<proteinExistence type="predicted"/>
<accession>A0AAN4YLU5</accession>
<dbReference type="EMBL" id="BSYA01000049">
    <property type="protein sequence ID" value="GMG28814.1"/>
    <property type="molecule type" value="Genomic_DNA"/>
</dbReference>
<evidence type="ECO:0000313" key="2">
    <source>
        <dbReference type="Proteomes" id="UP001165205"/>
    </source>
</evidence>
<gene>
    <name evidence="1" type="ORF">Aory04_000516800</name>
</gene>
<reference evidence="1" key="1">
    <citation type="submission" date="2023-04" db="EMBL/GenBank/DDBJ databases">
        <title>Aspergillus oryzae NBRC 4228.</title>
        <authorList>
            <person name="Ichikawa N."/>
            <person name="Sato H."/>
            <person name="Tonouchi N."/>
        </authorList>
    </citation>
    <scope>NUCLEOTIDE SEQUENCE</scope>
    <source>
        <strain evidence="1">NBRC 4228</strain>
    </source>
</reference>
<organism evidence="1 2">
    <name type="scientific">Aspergillus oryzae</name>
    <name type="common">Yellow koji mold</name>
    <dbReference type="NCBI Taxonomy" id="5062"/>
    <lineage>
        <taxon>Eukaryota</taxon>
        <taxon>Fungi</taxon>
        <taxon>Dikarya</taxon>
        <taxon>Ascomycota</taxon>
        <taxon>Pezizomycotina</taxon>
        <taxon>Eurotiomycetes</taxon>
        <taxon>Eurotiomycetidae</taxon>
        <taxon>Eurotiales</taxon>
        <taxon>Aspergillaceae</taxon>
        <taxon>Aspergillus</taxon>
        <taxon>Aspergillus subgen. Circumdati</taxon>
    </lineage>
</organism>
<dbReference type="Proteomes" id="UP001165205">
    <property type="component" value="Unassembled WGS sequence"/>
</dbReference>
<comment type="caution">
    <text evidence="1">The sequence shown here is derived from an EMBL/GenBank/DDBJ whole genome shotgun (WGS) entry which is preliminary data.</text>
</comment>
<sequence length="103" mass="11313">METKFLCPDADHAPTIEQYNCDGNGAEHGFGAEFEALLDEPEAVDPHCLLLIVTVVFNESPKRKYPRVPISNSIGYPMRLEKAKIKSYQQDKASSASVSTPAS</sequence>
<name>A0AAN4YLU5_ASPOZ</name>
<dbReference type="AlphaFoldDB" id="A0AAN4YLU5"/>
<protein>
    <submittedName>
        <fullName evidence="1">Unnamed protein product</fullName>
    </submittedName>
</protein>
<evidence type="ECO:0000313" key="1">
    <source>
        <dbReference type="EMBL" id="GMG28814.1"/>
    </source>
</evidence>